<dbReference type="Pfam" id="PF06962">
    <property type="entry name" value="rRNA_methylase"/>
    <property type="match status" value="1"/>
</dbReference>
<dbReference type="RefSeq" id="WP_051965614.1">
    <property type="nucleotide sequence ID" value="NZ_CP045798.1"/>
</dbReference>
<evidence type="ECO:0000313" key="1">
    <source>
        <dbReference type="EMBL" id="QNB45547.1"/>
    </source>
</evidence>
<dbReference type="InterPro" id="IPR029063">
    <property type="entry name" value="SAM-dependent_MTases_sf"/>
</dbReference>
<dbReference type="GO" id="GO:0008168">
    <property type="term" value="F:methyltransferase activity"/>
    <property type="evidence" value="ECO:0007669"/>
    <property type="project" value="UniProtKB-KW"/>
</dbReference>
<organism evidence="1 2">
    <name type="scientific">Thermanaerosceptrum fracticalcis</name>
    <dbReference type="NCBI Taxonomy" id="1712410"/>
    <lineage>
        <taxon>Bacteria</taxon>
        <taxon>Bacillati</taxon>
        <taxon>Bacillota</taxon>
        <taxon>Clostridia</taxon>
        <taxon>Eubacteriales</taxon>
        <taxon>Peptococcaceae</taxon>
        <taxon>Thermanaerosceptrum</taxon>
    </lineage>
</organism>
<dbReference type="EMBL" id="CP045798">
    <property type="protein sequence ID" value="QNB45547.1"/>
    <property type="molecule type" value="Genomic_DNA"/>
</dbReference>
<dbReference type="Proteomes" id="UP000515847">
    <property type="component" value="Chromosome"/>
</dbReference>
<dbReference type="PANTHER" id="PTHR35276:SF1">
    <property type="entry name" value="TRNA (MNM(5)S(2)U34)-METHYLTRANSFERASE, CHLOROPLASTIC"/>
    <property type="match status" value="1"/>
</dbReference>
<dbReference type="Gene3D" id="3.40.50.150">
    <property type="entry name" value="Vaccinia Virus protein VP39"/>
    <property type="match status" value="1"/>
</dbReference>
<dbReference type="SUPFAM" id="SSF53335">
    <property type="entry name" value="S-adenosyl-L-methionine-dependent methyltransferases"/>
    <property type="match status" value="1"/>
</dbReference>
<dbReference type="InterPro" id="IPR010719">
    <property type="entry name" value="MnmM_MeTrfase"/>
</dbReference>
<gene>
    <name evidence="1" type="ORF">BR63_03975</name>
</gene>
<dbReference type="AlphaFoldDB" id="A0A7G6E0E3"/>
<dbReference type="CDD" id="cd02440">
    <property type="entry name" value="AdoMet_MTases"/>
    <property type="match status" value="1"/>
</dbReference>
<protein>
    <submittedName>
        <fullName evidence="1">Methyltransferase domain-containing protein</fullName>
    </submittedName>
</protein>
<proteinExistence type="predicted"/>
<dbReference type="PANTHER" id="PTHR35276">
    <property type="entry name" value="S-ADENOSYL-L-METHIONINE-DEPENDENT METHYLTRANSFERASES SUPERFAMILY PROTEIN"/>
    <property type="match status" value="1"/>
</dbReference>
<dbReference type="OrthoDB" id="9792989at2"/>
<evidence type="ECO:0000313" key="2">
    <source>
        <dbReference type="Proteomes" id="UP000515847"/>
    </source>
</evidence>
<name>A0A7G6E0E3_THEFR</name>
<reference evidence="1 2" key="1">
    <citation type="journal article" date="2019" name="Front. Microbiol.">
        <title>Thermoanaerosceptrum fracticalcis gen. nov. sp. nov., a Novel Fumarate-Fermenting Microorganism From a Deep Fractured Carbonate Aquifer of the US Great Basin.</title>
        <authorList>
            <person name="Hamilton-Brehm S.D."/>
            <person name="Stewart L.E."/>
            <person name="Zavarin M."/>
            <person name="Caldwell M."/>
            <person name="Lawson P.A."/>
            <person name="Onstott T.C."/>
            <person name="Grzymski J."/>
            <person name="Neveux I."/>
            <person name="Lollar B.S."/>
            <person name="Russell C.E."/>
            <person name="Moser D.P."/>
        </authorList>
    </citation>
    <scope>NUCLEOTIDE SEQUENCE [LARGE SCALE GENOMIC DNA]</scope>
    <source>
        <strain evidence="1 2">DRI-13</strain>
    </source>
</reference>
<accession>A0A7G6E0E3</accession>
<dbReference type="GO" id="GO:0032259">
    <property type="term" value="P:methylation"/>
    <property type="evidence" value="ECO:0007669"/>
    <property type="project" value="UniProtKB-KW"/>
</dbReference>
<sequence>MSKLLRTTVVAHMLLREMVREGDVVVDATAGNGHDTLFLAKLVGIRGKVYAFDIQEEALKKTERLLAQHNCLAQVEFIHDGHEKIGQYIKEQVRCVMYNLGYLPGGDKSIITQGTTTISSLEQATHLLSKEGVISLMVYSGHPGGLSEAEEVECFVKSLASPPWHVLKWQKINGTQSGPYLMLLYKMVK</sequence>
<keyword evidence="2" id="KW-1185">Reference proteome</keyword>
<dbReference type="KEGG" id="tfr:BR63_03975"/>
<keyword evidence="1" id="KW-0489">Methyltransferase</keyword>
<keyword evidence="1" id="KW-0808">Transferase</keyword>